<keyword evidence="5 8" id="KW-0560">Oxidoreductase</keyword>
<dbReference type="EC" id="1.2.1.70" evidence="3 8"/>
<evidence type="ECO:0000256" key="7">
    <source>
        <dbReference type="ARBA" id="ARBA00047464"/>
    </source>
</evidence>
<comment type="domain">
    <text evidence="8">Possesses an unusual extended V-shaped dimeric structure with each monomer consisting of three distinct domains arranged along a curved 'spinal' alpha-helix. The N-terminal catalytic domain specifically recognizes the glutamate moiety of the substrate. The second domain is the NADPH-binding domain, and the third C-terminal domain is responsible for dimerization.</text>
</comment>
<dbReference type="InterPro" id="IPR036291">
    <property type="entry name" value="NAD(P)-bd_dom_sf"/>
</dbReference>
<evidence type="ECO:0000256" key="13">
    <source>
        <dbReference type="RuleBase" id="RU000584"/>
    </source>
</evidence>
<comment type="similarity">
    <text evidence="2 8 13">Belongs to the glutamyl-tRNA reductase family.</text>
</comment>
<dbReference type="Gene3D" id="3.30.460.30">
    <property type="entry name" value="Glutamyl-tRNA reductase, N-terminal domain"/>
    <property type="match status" value="1"/>
</dbReference>
<dbReference type="EMBL" id="FZNW01000005">
    <property type="protein sequence ID" value="SNR40147.1"/>
    <property type="molecule type" value="Genomic_DNA"/>
</dbReference>
<feature type="domain" description="Tetrapyrrole biosynthesis glutamyl-tRNA reductase dimerisation" evidence="15">
    <location>
        <begin position="321"/>
        <end position="421"/>
    </location>
</feature>
<evidence type="ECO:0000256" key="4">
    <source>
        <dbReference type="ARBA" id="ARBA00022857"/>
    </source>
</evidence>
<evidence type="ECO:0000313" key="19">
    <source>
        <dbReference type="Proteomes" id="UP000198348"/>
    </source>
</evidence>
<dbReference type="PIRSF" id="PIRSF000445">
    <property type="entry name" value="4pyrrol_synth_GluRdtase"/>
    <property type="match status" value="1"/>
</dbReference>
<dbReference type="Gene3D" id="3.40.50.720">
    <property type="entry name" value="NAD(P)-binding Rossmann-like Domain"/>
    <property type="match status" value="1"/>
</dbReference>
<dbReference type="RefSeq" id="WP_089300359.1">
    <property type="nucleotide sequence ID" value="NZ_FZNW01000005.1"/>
</dbReference>
<evidence type="ECO:0000259" key="17">
    <source>
        <dbReference type="Pfam" id="PF05201"/>
    </source>
</evidence>
<comment type="subunit">
    <text evidence="8">Homodimer.</text>
</comment>
<comment type="function">
    <text evidence="8">Catalyzes the NADPH-dependent reduction of glutamyl-tRNA(Glu) to glutamate 1-semialdehyde (GSA).</text>
</comment>
<dbReference type="SUPFAM" id="SSF69075">
    <property type="entry name" value="Glutamyl tRNA-reductase dimerization domain"/>
    <property type="match status" value="1"/>
</dbReference>
<evidence type="ECO:0000256" key="5">
    <source>
        <dbReference type="ARBA" id="ARBA00023002"/>
    </source>
</evidence>
<dbReference type="FunFam" id="3.30.460.30:FF:000001">
    <property type="entry name" value="Glutamyl-tRNA reductase"/>
    <property type="match status" value="1"/>
</dbReference>
<evidence type="ECO:0000256" key="2">
    <source>
        <dbReference type="ARBA" id="ARBA00005916"/>
    </source>
</evidence>
<dbReference type="InterPro" id="IPR015896">
    <property type="entry name" value="4pyrrol_synth_GluRdtase_dimer"/>
</dbReference>
<dbReference type="InterPro" id="IPR018214">
    <property type="entry name" value="GluRdtase_CS"/>
</dbReference>
<keyword evidence="6 8" id="KW-0627">Porphyrin biosynthesis</keyword>
<evidence type="ECO:0000259" key="15">
    <source>
        <dbReference type="Pfam" id="PF00745"/>
    </source>
</evidence>
<feature type="binding site" evidence="8 10">
    <location>
        <begin position="49"/>
        <end position="52"/>
    </location>
    <ligand>
        <name>substrate</name>
    </ligand>
</feature>
<organism evidence="18 19">
    <name type="scientific">Haloechinothrix alba</name>
    <dbReference type="NCBI Taxonomy" id="664784"/>
    <lineage>
        <taxon>Bacteria</taxon>
        <taxon>Bacillati</taxon>
        <taxon>Actinomycetota</taxon>
        <taxon>Actinomycetes</taxon>
        <taxon>Pseudonocardiales</taxon>
        <taxon>Pseudonocardiaceae</taxon>
        <taxon>Haloechinothrix</taxon>
    </lineage>
</organism>
<comment type="catalytic activity">
    <reaction evidence="7 8 13">
        <text>(S)-4-amino-5-oxopentanoate + tRNA(Glu) + NADP(+) = L-glutamyl-tRNA(Glu) + NADPH + H(+)</text>
        <dbReference type="Rhea" id="RHEA:12344"/>
        <dbReference type="Rhea" id="RHEA-COMP:9663"/>
        <dbReference type="Rhea" id="RHEA-COMP:9680"/>
        <dbReference type="ChEBI" id="CHEBI:15378"/>
        <dbReference type="ChEBI" id="CHEBI:57501"/>
        <dbReference type="ChEBI" id="CHEBI:57783"/>
        <dbReference type="ChEBI" id="CHEBI:58349"/>
        <dbReference type="ChEBI" id="CHEBI:78442"/>
        <dbReference type="ChEBI" id="CHEBI:78520"/>
        <dbReference type="EC" id="1.2.1.70"/>
    </reaction>
</comment>
<dbReference type="PROSITE" id="PS00747">
    <property type="entry name" value="GLUTR"/>
    <property type="match status" value="1"/>
</dbReference>
<feature type="region of interest" description="Disordered" evidence="14">
    <location>
        <begin position="422"/>
        <end position="456"/>
    </location>
</feature>
<feature type="active site" description="Nucleophile" evidence="8 9">
    <location>
        <position position="50"/>
    </location>
</feature>
<dbReference type="InterPro" id="IPR036453">
    <property type="entry name" value="GluRdtase_dimer_dom_sf"/>
</dbReference>
<sequence>MSVLAVGLSHRTAELRTLERVTVPQDEVPKALHELQNAQDVSEVMLVSTCNRVEIYAVVESFHGGLSGVSSVLARMAGVDVAGLYDSMYVHYAGAAAEHLFTVACGLDSMVVGETQILGQVRAAYAAAREAGTVGSTLHDLIQSTLRAGKRVHTETELGALGASVVSEALEAAVGGTAALAGRSAVIIGAGSMGALAAAQLREHGVADVTVANRTVDNASRLVSSFTEHGIPSRAVGLGELPDILAGADLVVCCTGAQDTVLTADVLPERTREDGLVICDLGLPRDVDPAVGDVAGVRIVDLETVRHQVDEHSVRAHTEHAAEIVRAEVREYLAGQRSAAVTPTVTALRRQASEVVDAELLRLDRRLPGMDEQTKDEVTRTVRRVVDKLLHAPTVRVKQLASEDTESSTDYAGALRELFGLDPAAPATLSRPSRPLGEHDRVEQDGTADPEGGSAR</sequence>
<dbReference type="NCBIfam" id="NF000744">
    <property type="entry name" value="PRK00045.1-3"/>
    <property type="match status" value="1"/>
</dbReference>
<feature type="domain" description="Quinate/shikimate 5-dehydrogenase/glutamyl-tRNA reductase" evidence="16">
    <location>
        <begin position="179"/>
        <end position="305"/>
    </location>
</feature>
<gene>
    <name evidence="8" type="primary">hemA</name>
    <name evidence="18" type="ORF">SAMN06265360_1057</name>
</gene>
<keyword evidence="19" id="KW-1185">Reference proteome</keyword>
<evidence type="ECO:0000256" key="10">
    <source>
        <dbReference type="PIRSR" id="PIRSR000445-2"/>
    </source>
</evidence>
<dbReference type="NCBIfam" id="TIGR01035">
    <property type="entry name" value="hemA"/>
    <property type="match status" value="1"/>
</dbReference>
<feature type="binding site" evidence="8 10">
    <location>
        <position position="120"/>
    </location>
    <ligand>
        <name>substrate</name>
    </ligand>
</feature>
<evidence type="ECO:0000256" key="6">
    <source>
        <dbReference type="ARBA" id="ARBA00023244"/>
    </source>
</evidence>
<feature type="binding site" evidence="8 10">
    <location>
        <begin position="114"/>
        <end position="116"/>
    </location>
    <ligand>
        <name>substrate</name>
    </ligand>
</feature>
<evidence type="ECO:0000256" key="12">
    <source>
        <dbReference type="PIRSR" id="PIRSR000445-4"/>
    </source>
</evidence>
<dbReference type="Pfam" id="PF05201">
    <property type="entry name" value="GlutR_N"/>
    <property type="match status" value="1"/>
</dbReference>
<evidence type="ECO:0000256" key="1">
    <source>
        <dbReference type="ARBA" id="ARBA00005059"/>
    </source>
</evidence>
<feature type="binding site" evidence="8 11">
    <location>
        <begin position="189"/>
        <end position="194"/>
    </location>
    <ligand>
        <name>NADP(+)</name>
        <dbReference type="ChEBI" id="CHEBI:58349"/>
    </ligand>
</feature>
<feature type="domain" description="Glutamyl-tRNA reductase N-terminal" evidence="17">
    <location>
        <begin position="6"/>
        <end position="156"/>
    </location>
</feature>
<dbReference type="InterPro" id="IPR000343">
    <property type="entry name" value="4pyrrol_synth_GluRdtase"/>
</dbReference>
<dbReference type="AlphaFoldDB" id="A0A238W173"/>
<evidence type="ECO:0000313" key="18">
    <source>
        <dbReference type="EMBL" id="SNR40147.1"/>
    </source>
</evidence>
<dbReference type="Pfam" id="PF01488">
    <property type="entry name" value="Shikimate_DH"/>
    <property type="match status" value="1"/>
</dbReference>
<reference evidence="18 19" key="1">
    <citation type="submission" date="2017-06" db="EMBL/GenBank/DDBJ databases">
        <authorList>
            <person name="Kim H.J."/>
            <person name="Triplett B.A."/>
        </authorList>
    </citation>
    <scope>NUCLEOTIDE SEQUENCE [LARGE SCALE GENOMIC DNA]</scope>
    <source>
        <strain evidence="18 19">DSM 45207</strain>
    </source>
</reference>
<dbReference type="InterPro" id="IPR006151">
    <property type="entry name" value="Shikm_DH/Glu-tRNA_Rdtase"/>
</dbReference>
<dbReference type="SUPFAM" id="SSF51735">
    <property type="entry name" value="NAD(P)-binding Rossmann-fold domains"/>
    <property type="match status" value="1"/>
</dbReference>
<dbReference type="GO" id="GO:0008883">
    <property type="term" value="F:glutamyl-tRNA reductase activity"/>
    <property type="evidence" value="ECO:0007669"/>
    <property type="project" value="UniProtKB-UniRule"/>
</dbReference>
<dbReference type="UniPathway" id="UPA00251">
    <property type="reaction ID" value="UER00316"/>
</dbReference>
<dbReference type="Proteomes" id="UP000198348">
    <property type="component" value="Unassembled WGS sequence"/>
</dbReference>
<evidence type="ECO:0000256" key="11">
    <source>
        <dbReference type="PIRSR" id="PIRSR000445-3"/>
    </source>
</evidence>
<dbReference type="GO" id="GO:0050661">
    <property type="term" value="F:NADP binding"/>
    <property type="evidence" value="ECO:0007669"/>
    <property type="project" value="InterPro"/>
</dbReference>
<dbReference type="CDD" id="cd05213">
    <property type="entry name" value="NAD_bind_Glutamyl_tRNA_reduct"/>
    <property type="match status" value="1"/>
</dbReference>
<dbReference type="PANTHER" id="PTHR43013:SF1">
    <property type="entry name" value="GLUTAMYL-TRNA REDUCTASE"/>
    <property type="match status" value="1"/>
</dbReference>
<evidence type="ECO:0000256" key="8">
    <source>
        <dbReference type="HAMAP-Rule" id="MF_00087"/>
    </source>
</evidence>
<name>A0A238W173_9PSEU</name>
<protein>
    <recommendedName>
        <fullName evidence="3 8">Glutamyl-tRNA reductase</fullName>
        <shortName evidence="8">GluTR</shortName>
        <ecNumber evidence="3 8">1.2.1.70</ecNumber>
    </recommendedName>
</protein>
<evidence type="ECO:0000256" key="9">
    <source>
        <dbReference type="PIRSR" id="PIRSR000445-1"/>
    </source>
</evidence>
<comment type="miscellaneous">
    <text evidence="8">During catalysis, the active site Cys acts as a nucleophile attacking the alpha-carbonyl group of tRNA-bound glutamate with the formation of a thioester intermediate between enzyme and glutamate, and the concomitant release of tRNA(Glu). The thioester intermediate is finally reduced by direct hydride transfer from NADPH, to form the product GSA.</text>
</comment>
<dbReference type="Pfam" id="PF00745">
    <property type="entry name" value="GlutR_dimer"/>
    <property type="match status" value="1"/>
</dbReference>
<keyword evidence="4 8" id="KW-0521">NADP</keyword>
<accession>A0A238W173</accession>
<evidence type="ECO:0000256" key="14">
    <source>
        <dbReference type="SAM" id="MobiDB-lite"/>
    </source>
</evidence>
<feature type="site" description="Important for activity" evidence="8 12">
    <location>
        <position position="99"/>
    </location>
</feature>
<dbReference type="InterPro" id="IPR036343">
    <property type="entry name" value="GluRdtase_N_sf"/>
</dbReference>
<evidence type="ECO:0000259" key="16">
    <source>
        <dbReference type="Pfam" id="PF01488"/>
    </source>
</evidence>
<dbReference type="SUPFAM" id="SSF69742">
    <property type="entry name" value="Glutamyl tRNA-reductase catalytic, N-terminal domain"/>
    <property type="match status" value="1"/>
</dbReference>
<evidence type="ECO:0000256" key="3">
    <source>
        <dbReference type="ARBA" id="ARBA00012970"/>
    </source>
</evidence>
<dbReference type="PANTHER" id="PTHR43013">
    <property type="entry name" value="GLUTAMYL-TRNA REDUCTASE"/>
    <property type="match status" value="1"/>
</dbReference>
<dbReference type="OrthoDB" id="110209at2"/>
<dbReference type="InterPro" id="IPR015895">
    <property type="entry name" value="4pyrrol_synth_GluRdtase_N"/>
</dbReference>
<comment type="pathway">
    <text evidence="1 8 13">Porphyrin-containing compound metabolism; protoporphyrin-IX biosynthesis; 5-aminolevulinate from L-glutamyl-tRNA(Glu): step 1/2.</text>
</comment>
<dbReference type="HAMAP" id="MF_00087">
    <property type="entry name" value="Glu_tRNA_reductase"/>
    <property type="match status" value="1"/>
</dbReference>
<feature type="binding site" evidence="8 10">
    <location>
        <position position="109"/>
    </location>
    <ligand>
        <name>substrate</name>
    </ligand>
</feature>
<proteinExistence type="inferred from homology"/>
<dbReference type="GO" id="GO:0019353">
    <property type="term" value="P:protoporphyrinogen IX biosynthetic process from glutamate"/>
    <property type="evidence" value="ECO:0007669"/>
    <property type="project" value="TreeGrafter"/>
</dbReference>